<evidence type="ECO:0000313" key="2">
    <source>
        <dbReference type="EMBL" id="MBA2874787.1"/>
    </source>
</evidence>
<dbReference type="RefSeq" id="WP_181555657.1">
    <property type="nucleotide sequence ID" value="NZ_CP064060.1"/>
</dbReference>
<dbReference type="SUPFAM" id="SSF158622">
    <property type="entry name" value="YheA/YmcA-like"/>
    <property type="match status" value="1"/>
</dbReference>
<reference evidence="2 3" key="1">
    <citation type="submission" date="2020-07" db="EMBL/GenBank/DDBJ databases">
        <title>Genomic Encyclopedia of Type Strains, Phase IV (KMG-IV): sequencing the most valuable type-strain genomes for metagenomic binning, comparative biology and taxonomic classification.</title>
        <authorList>
            <person name="Goeker M."/>
        </authorList>
    </citation>
    <scope>NUCLEOTIDE SEQUENCE [LARGE SCALE GENOMIC DNA]</scope>
    <source>
        <strain evidence="2 3">DSM 15730</strain>
    </source>
</reference>
<protein>
    <recommendedName>
        <fullName evidence="1">UPF0342 protein HNR31_001558</fullName>
    </recommendedName>
</protein>
<dbReference type="EMBL" id="JACDUT010000004">
    <property type="protein sequence ID" value="MBA2874787.1"/>
    <property type="molecule type" value="Genomic_DNA"/>
</dbReference>
<dbReference type="HAMAP" id="MF_01526">
    <property type="entry name" value="UPF0342"/>
    <property type="match status" value="1"/>
</dbReference>
<proteinExistence type="inferred from homology"/>
<comment type="similarity">
    <text evidence="1">Belongs to the UPF0342 family.</text>
</comment>
<keyword evidence="3" id="KW-1185">Reference proteome</keyword>
<sequence length="117" mass="13914">MSTQLYNLAQQLQQAIRSSNDFQQLKHAYEEVRRDETAYRMFTYFRDLQMQLHQKQLMGTSISPEEVEQAQNAMTQAQRNEKLANLMEIEQRMSMVMADIQQIAMKPLEELYRSFAE</sequence>
<dbReference type="Gene3D" id="1.20.1500.10">
    <property type="entry name" value="YheA/YmcA-like"/>
    <property type="match status" value="1"/>
</dbReference>
<dbReference type="InterPro" id="IPR010368">
    <property type="entry name" value="Com_YlbF"/>
</dbReference>
<evidence type="ECO:0000256" key="1">
    <source>
        <dbReference type="HAMAP-Rule" id="MF_01526"/>
    </source>
</evidence>
<dbReference type="AlphaFoldDB" id="A0A7V9Z656"/>
<evidence type="ECO:0000313" key="3">
    <source>
        <dbReference type="Proteomes" id="UP000523087"/>
    </source>
</evidence>
<organism evidence="2 3">
    <name type="scientific">Thermaerobacillus caldiproteolyticus</name>
    <dbReference type="NCBI Taxonomy" id="247480"/>
    <lineage>
        <taxon>Bacteria</taxon>
        <taxon>Bacillati</taxon>
        <taxon>Bacillota</taxon>
        <taxon>Bacilli</taxon>
        <taxon>Bacillales</taxon>
        <taxon>Anoxybacillaceae</taxon>
        <taxon>Thermaerobacillus</taxon>
    </lineage>
</organism>
<dbReference type="Proteomes" id="UP000523087">
    <property type="component" value="Unassembled WGS sequence"/>
</dbReference>
<name>A0A7V9Z656_9BACL</name>
<accession>A0A7V9Z656</accession>
<comment type="caution">
    <text evidence="2">The sequence shown here is derived from an EMBL/GenBank/DDBJ whole genome shotgun (WGS) entry which is preliminary data.</text>
</comment>
<gene>
    <name evidence="2" type="ORF">HNR31_001558</name>
</gene>
<dbReference type="InterPro" id="IPR023378">
    <property type="entry name" value="YheA/YmcA-like_dom_sf"/>
</dbReference>
<dbReference type="Pfam" id="PF06133">
    <property type="entry name" value="Com_YlbF"/>
    <property type="match status" value="1"/>
</dbReference>